<organism evidence="9 10">
    <name type="scientific">Oceanibaculum indicum P24</name>
    <dbReference type="NCBI Taxonomy" id="1207063"/>
    <lineage>
        <taxon>Bacteria</taxon>
        <taxon>Pseudomonadati</taxon>
        <taxon>Pseudomonadota</taxon>
        <taxon>Alphaproteobacteria</taxon>
        <taxon>Rhodospirillales</taxon>
        <taxon>Oceanibaculaceae</taxon>
        <taxon>Oceanibaculum</taxon>
    </lineage>
</organism>
<dbReference type="Gene3D" id="2.40.420.20">
    <property type="match status" value="1"/>
</dbReference>
<dbReference type="EMBL" id="AMRL01000008">
    <property type="protein sequence ID" value="EKE76427.1"/>
    <property type="molecule type" value="Genomic_DNA"/>
</dbReference>
<comment type="subcellular location">
    <subcellularLocation>
        <location evidence="1">Cell envelope</location>
    </subcellularLocation>
</comment>
<reference evidence="9 10" key="1">
    <citation type="journal article" date="2012" name="J. Bacteriol.">
        <title>Genome Sequence of Oceanibaculum indicum Type Strain P24.</title>
        <authorList>
            <person name="Lai Q."/>
            <person name="Shao Z."/>
        </authorList>
    </citation>
    <scope>NUCLEOTIDE SEQUENCE [LARGE SCALE GENOMIC DNA]</scope>
    <source>
        <strain evidence="9 10">P24</strain>
    </source>
</reference>
<feature type="domain" description="Multidrug resistance protein MdtA-like barrel-sandwich hybrid" evidence="6">
    <location>
        <begin position="54"/>
        <end position="195"/>
    </location>
</feature>
<dbReference type="InterPro" id="IPR058626">
    <property type="entry name" value="MdtA-like_b-barrel"/>
</dbReference>
<dbReference type="PATRIC" id="fig|1207063.3.peg.1773"/>
<dbReference type="eggNOG" id="COG0845">
    <property type="taxonomic scope" value="Bacteria"/>
</dbReference>
<dbReference type="GO" id="GO:0022857">
    <property type="term" value="F:transmembrane transporter activity"/>
    <property type="evidence" value="ECO:0007669"/>
    <property type="project" value="InterPro"/>
</dbReference>
<sequence length="387" mass="41558">MVALGLSVAACEEQKQANGGAQAAPPPPEVLLTTVETRDIPVSYEYAGRVTGSREVEVRARVSGILMERTYTEGEKVKQGDLLFLIDPAPYEAALAQAEAMLQQQQANLAQAEREWKRISSLFERNAVSARERDSALSTLELAKATVAGARAELRTARINLDYTRVEAPISGVTSLEAVSEGSLVGTGQDSSLLTRISQLDPVYVNFAVPDAESLQLRNMRESGALTQPADGRLRVDLRLSDGSTVADAGYVDFTDSTIDPNTGTIRNRAVVANPGSDLMPGQFVRVMVNGMVLRDAVTVPQAAVLQGPQGMMVYVVDGENTATPRPIKIGRAIEDSWLVREGLKTGDRVIVEGVIKVRPGQKVRPAEPKQGDQKPGGQKQAQAGNR</sequence>
<dbReference type="Gene3D" id="2.40.50.100">
    <property type="match status" value="1"/>
</dbReference>
<feature type="compositionally biased region" description="Low complexity" evidence="4">
    <location>
        <begin position="374"/>
        <end position="387"/>
    </location>
</feature>
<dbReference type="STRING" id="1207063.P24_08769"/>
<dbReference type="Pfam" id="PF25917">
    <property type="entry name" value="BSH_RND"/>
    <property type="match status" value="1"/>
</dbReference>
<dbReference type="PANTHER" id="PTHR30158">
    <property type="entry name" value="ACRA/E-RELATED COMPONENT OF DRUG EFFLUX TRANSPORTER"/>
    <property type="match status" value="1"/>
</dbReference>
<dbReference type="Gene3D" id="1.10.287.470">
    <property type="entry name" value="Helix hairpin bin"/>
    <property type="match status" value="1"/>
</dbReference>
<dbReference type="InterPro" id="IPR058624">
    <property type="entry name" value="MdtA-like_HH"/>
</dbReference>
<dbReference type="AlphaFoldDB" id="K2JPE4"/>
<dbReference type="SUPFAM" id="SSF111369">
    <property type="entry name" value="HlyD-like secretion proteins"/>
    <property type="match status" value="1"/>
</dbReference>
<gene>
    <name evidence="9" type="ORF">P24_08769</name>
</gene>
<evidence type="ECO:0000259" key="8">
    <source>
        <dbReference type="Pfam" id="PF25967"/>
    </source>
</evidence>
<dbReference type="NCBIfam" id="TIGR01730">
    <property type="entry name" value="RND_mfp"/>
    <property type="match status" value="1"/>
</dbReference>
<evidence type="ECO:0000256" key="1">
    <source>
        <dbReference type="ARBA" id="ARBA00004196"/>
    </source>
</evidence>
<dbReference type="GO" id="GO:0005886">
    <property type="term" value="C:plasma membrane"/>
    <property type="evidence" value="ECO:0007669"/>
    <property type="project" value="UniProtKB-SubCell"/>
</dbReference>
<name>K2JPE4_9PROT</name>
<dbReference type="Gene3D" id="2.40.30.170">
    <property type="match status" value="1"/>
</dbReference>
<evidence type="ECO:0000313" key="9">
    <source>
        <dbReference type="EMBL" id="EKE76427.1"/>
    </source>
</evidence>
<dbReference type="InterPro" id="IPR058625">
    <property type="entry name" value="MdtA-like_BSH"/>
</dbReference>
<protein>
    <submittedName>
        <fullName evidence="9">Multidrug efflux membrane permease</fullName>
    </submittedName>
</protein>
<evidence type="ECO:0000256" key="2">
    <source>
        <dbReference type="ARBA" id="ARBA00009477"/>
    </source>
</evidence>
<dbReference type="GO" id="GO:0046677">
    <property type="term" value="P:response to antibiotic"/>
    <property type="evidence" value="ECO:0007669"/>
    <property type="project" value="TreeGrafter"/>
</dbReference>
<dbReference type="FunFam" id="2.40.420.20:FF:000001">
    <property type="entry name" value="Efflux RND transporter periplasmic adaptor subunit"/>
    <property type="match status" value="1"/>
</dbReference>
<evidence type="ECO:0000256" key="3">
    <source>
        <dbReference type="SAM" id="Coils"/>
    </source>
</evidence>
<dbReference type="Pfam" id="PF25967">
    <property type="entry name" value="RND-MFP_C"/>
    <property type="match status" value="1"/>
</dbReference>
<evidence type="ECO:0000259" key="5">
    <source>
        <dbReference type="Pfam" id="PF25876"/>
    </source>
</evidence>
<comment type="caution">
    <text evidence="9">The sequence shown here is derived from an EMBL/GenBank/DDBJ whole genome shotgun (WGS) entry which is preliminary data.</text>
</comment>
<feature type="region of interest" description="Disordered" evidence="4">
    <location>
        <begin position="361"/>
        <end position="387"/>
    </location>
</feature>
<feature type="domain" description="Multidrug resistance protein MdtA-like beta-barrel" evidence="7">
    <location>
        <begin position="202"/>
        <end position="289"/>
    </location>
</feature>
<evidence type="ECO:0000256" key="4">
    <source>
        <dbReference type="SAM" id="MobiDB-lite"/>
    </source>
</evidence>
<dbReference type="Pfam" id="PF25944">
    <property type="entry name" value="Beta-barrel_RND"/>
    <property type="match status" value="1"/>
</dbReference>
<dbReference type="InterPro" id="IPR058627">
    <property type="entry name" value="MdtA-like_C"/>
</dbReference>
<feature type="domain" description="Multidrug resistance protein MdtA-like C-terminal permuted SH3" evidence="8">
    <location>
        <begin position="296"/>
        <end position="355"/>
    </location>
</feature>
<feature type="coiled-coil region" evidence="3">
    <location>
        <begin position="95"/>
        <end position="122"/>
    </location>
</feature>
<keyword evidence="10" id="KW-1185">Reference proteome</keyword>
<comment type="similarity">
    <text evidence="2">Belongs to the membrane fusion protein (MFP) (TC 8.A.1) family.</text>
</comment>
<dbReference type="InterPro" id="IPR006143">
    <property type="entry name" value="RND_pump_MFP"/>
</dbReference>
<evidence type="ECO:0000259" key="6">
    <source>
        <dbReference type="Pfam" id="PF25917"/>
    </source>
</evidence>
<keyword evidence="3" id="KW-0175">Coiled coil</keyword>
<dbReference type="Proteomes" id="UP000006746">
    <property type="component" value="Unassembled WGS sequence"/>
</dbReference>
<dbReference type="RefSeq" id="WP_008944361.1">
    <property type="nucleotide sequence ID" value="NZ_AMRL01000008.1"/>
</dbReference>
<evidence type="ECO:0000313" key="10">
    <source>
        <dbReference type="Proteomes" id="UP000006746"/>
    </source>
</evidence>
<evidence type="ECO:0000259" key="7">
    <source>
        <dbReference type="Pfam" id="PF25944"/>
    </source>
</evidence>
<dbReference type="Pfam" id="PF25876">
    <property type="entry name" value="HH_MFP_RND"/>
    <property type="match status" value="1"/>
</dbReference>
<proteinExistence type="inferred from homology"/>
<feature type="domain" description="Multidrug resistance protein MdtA-like alpha-helical hairpin" evidence="5">
    <location>
        <begin position="95"/>
        <end position="164"/>
    </location>
</feature>
<accession>K2JPE4</accession>